<dbReference type="AlphaFoldDB" id="A0A8T4CAJ8"/>
<keyword evidence="4" id="KW-0949">S-adenosyl-L-methionine</keyword>
<feature type="domain" description="SAM-dependent methyltransferase TRM5/TYW2-type" evidence="6">
    <location>
        <begin position="41"/>
        <end position="292"/>
    </location>
</feature>
<dbReference type="CDD" id="cd02440">
    <property type="entry name" value="AdoMet_MTases"/>
    <property type="match status" value="1"/>
</dbReference>
<evidence type="ECO:0000313" key="7">
    <source>
        <dbReference type="EMBL" id="MBM3281978.1"/>
    </source>
</evidence>
<evidence type="ECO:0000313" key="8">
    <source>
        <dbReference type="Proteomes" id="UP000774699"/>
    </source>
</evidence>
<accession>A0A8T4CAJ8</accession>
<keyword evidence="5" id="KW-0819">tRNA processing</keyword>
<dbReference type="SUPFAM" id="SSF53335">
    <property type="entry name" value="S-adenosyl-L-methionine-dependent methyltransferases"/>
    <property type="match status" value="1"/>
</dbReference>
<dbReference type="InterPro" id="IPR029063">
    <property type="entry name" value="SAM-dependent_MTases_sf"/>
</dbReference>
<evidence type="ECO:0000256" key="2">
    <source>
        <dbReference type="ARBA" id="ARBA00022603"/>
    </source>
</evidence>
<gene>
    <name evidence="7" type="ORF">FJY86_01385</name>
</gene>
<dbReference type="Proteomes" id="UP000774699">
    <property type="component" value="Unassembled WGS sequence"/>
</dbReference>
<evidence type="ECO:0000256" key="4">
    <source>
        <dbReference type="ARBA" id="ARBA00022691"/>
    </source>
</evidence>
<name>A0A8T4CAJ8_9ARCH</name>
<dbReference type="PANTHER" id="PTHR23245">
    <property type="entry name" value="TRNA METHYLTRANSFERASE"/>
    <property type="match status" value="1"/>
</dbReference>
<dbReference type="InterPro" id="IPR056744">
    <property type="entry name" value="TRM5/TYW2-like_N"/>
</dbReference>
<dbReference type="PANTHER" id="PTHR23245:SF36">
    <property type="entry name" value="TRNA (GUANINE(37)-N1)-METHYLTRANSFERASE"/>
    <property type="match status" value="1"/>
</dbReference>
<dbReference type="Gene3D" id="3.40.50.150">
    <property type="entry name" value="Vaccinia Virus protein VP39"/>
    <property type="match status" value="1"/>
</dbReference>
<evidence type="ECO:0000256" key="3">
    <source>
        <dbReference type="ARBA" id="ARBA00022679"/>
    </source>
</evidence>
<dbReference type="InterPro" id="IPR030382">
    <property type="entry name" value="MeTrfase_TRM5/TYW2"/>
</dbReference>
<dbReference type="Pfam" id="PF02475">
    <property type="entry name" value="TRM5-TYW2_MTfase"/>
    <property type="match status" value="1"/>
</dbReference>
<keyword evidence="2" id="KW-0489">Methyltransferase</keyword>
<evidence type="ECO:0000256" key="1">
    <source>
        <dbReference type="ARBA" id="ARBA00022490"/>
    </source>
</evidence>
<keyword evidence="3" id="KW-0808">Transferase</keyword>
<dbReference type="GO" id="GO:0008175">
    <property type="term" value="F:tRNA methyltransferase activity"/>
    <property type="evidence" value="ECO:0007669"/>
    <property type="project" value="TreeGrafter"/>
</dbReference>
<comment type="caution">
    <text evidence="7">The sequence shown here is derived from an EMBL/GenBank/DDBJ whole genome shotgun (WGS) entry which is preliminary data.</text>
</comment>
<sequence length="298" mass="33918">MRRSSAQPKNTSTILDKPLSFRDALKSKLSPAEQARAIYSFDVLGDLALIEIPDVLQRKRTLIGNILLACNPRVKKVYEKVGIHSGKFRVEKIKWLAGQKNPETIYTEWGCTFHVDVGKVFFNPRLSTERQRVTSFVKKGQTVAVFFGGVGPYAIQMAKHAQPRKVYSIEWNPSAEKYVQENIIRNHVSSMVESIHGDIEKILPRRECDHVVMPAPENAIDFLPTAIHWLSKKGGLIHCYTFVSNHSPELEAREKIMRVLGKKIPFKLLFVRKVSDFSSSKWQVCVGIKVSFNKRGKK</sequence>
<reference evidence="7" key="1">
    <citation type="submission" date="2019-03" db="EMBL/GenBank/DDBJ databases">
        <title>Lake Tanganyika Metagenome-Assembled Genomes (MAGs).</title>
        <authorList>
            <person name="Tran P."/>
        </authorList>
    </citation>
    <scope>NUCLEOTIDE SEQUENCE</scope>
    <source>
        <strain evidence="7">M_DeepCast_50m_m2_156</strain>
    </source>
</reference>
<evidence type="ECO:0000256" key="5">
    <source>
        <dbReference type="ARBA" id="ARBA00022694"/>
    </source>
</evidence>
<protein>
    <recommendedName>
        <fullName evidence="6">SAM-dependent methyltransferase TRM5/TYW2-type domain-containing protein</fullName>
    </recommendedName>
</protein>
<dbReference type="Gene3D" id="3.30.300.110">
    <property type="entry name" value="Met-10+ protein-like domains"/>
    <property type="match status" value="1"/>
</dbReference>
<dbReference type="GO" id="GO:0002939">
    <property type="term" value="P:tRNA N1-guanine methylation"/>
    <property type="evidence" value="ECO:0007669"/>
    <property type="project" value="TreeGrafter"/>
</dbReference>
<organism evidence="7 8">
    <name type="scientific">Candidatus Iainarchaeum sp</name>
    <dbReference type="NCBI Taxonomy" id="3101447"/>
    <lineage>
        <taxon>Archaea</taxon>
        <taxon>Candidatus Iainarchaeota</taxon>
        <taxon>Candidatus Iainarchaeia</taxon>
        <taxon>Candidatus Iainarchaeales</taxon>
        <taxon>Candidatus Iainarchaeaceae</taxon>
        <taxon>Candidatus Iainarchaeum</taxon>
    </lineage>
</organism>
<dbReference type="InterPro" id="IPR056743">
    <property type="entry name" value="TRM5-TYW2-like_MTfase"/>
</dbReference>
<dbReference type="Pfam" id="PF25133">
    <property type="entry name" value="TYW2_N_2"/>
    <property type="match status" value="1"/>
</dbReference>
<dbReference type="GO" id="GO:0005737">
    <property type="term" value="C:cytoplasm"/>
    <property type="evidence" value="ECO:0007669"/>
    <property type="project" value="TreeGrafter"/>
</dbReference>
<evidence type="ECO:0000259" key="6">
    <source>
        <dbReference type="PROSITE" id="PS51684"/>
    </source>
</evidence>
<proteinExistence type="predicted"/>
<keyword evidence="1" id="KW-0963">Cytoplasm</keyword>
<dbReference type="PROSITE" id="PS51684">
    <property type="entry name" value="SAM_MT_TRM5_TYW2"/>
    <property type="match status" value="1"/>
</dbReference>
<dbReference type="EMBL" id="VGJJ01000005">
    <property type="protein sequence ID" value="MBM3281978.1"/>
    <property type="molecule type" value="Genomic_DNA"/>
</dbReference>